<evidence type="ECO:0000256" key="4">
    <source>
        <dbReference type="RuleBase" id="RU361279"/>
    </source>
</evidence>
<dbReference type="Gene3D" id="3.40.50.10420">
    <property type="entry name" value="NagB/RpiA/CoA transferase-like"/>
    <property type="match status" value="1"/>
</dbReference>
<dbReference type="InterPro" id="IPR002698">
    <property type="entry name" value="FTHF_cligase"/>
</dbReference>
<accession>A0ABT1Z9A5</accession>
<name>A0ABT1Z9A5_9ACTN</name>
<protein>
    <recommendedName>
        <fullName evidence="4">5-formyltetrahydrofolate cyclo-ligase</fullName>
        <ecNumber evidence="4">6.3.3.2</ecNumber>
    </recommendedName>
</protein>
<proteinExistence type="inferred from homology"/>
<comment type="catalytic activity">
    <reaction evidence="4">
        <text>(6S)-5-formyl-5,6,7,8-tetrahydrofolate + ATP = (6R)-5,10-methenyltetrahydrofolate + ADP + phosphate</text>
        <dbReference type="Rhea" id="RHEA:10488"/>
        <dbReference type="ChEBI" id="CHEBI:30616"/>
        <dbReference type="ChEBI" id="CHEBI:43474"/>
        <dbReference type="ChEBI" id="CHEBI:57455"/>
        <dbReference type="ChEBI" id="CHEBI:57457"/>
        <dbReference type="ChEBI" id="CHEBI:456216"/>
        <dbReference type="EC" id="6.3.3.2"/>
    </reaction>
</comment>
<comment type="similarity">
    <text evidence="1 4">Belongs to the 5-formyltetrahydrofolate cyclo-ligase family.</text>
</comment>
<dbReference type="Proteomes" id="UP001204320">
    <property type="component" value="Unassembled WGS sequence"/>
</dbReference>
<dbReference type="InterPro" id="IPR037171">
    <property type="entry name" value="NagB/RpiA_transferase-like"/>
</dbReference>
<dbReference type="InterPro" id="IPR024185">
    <property type="entry name" value="FTHF_cligase-like_sf"/>
</dbReference>
<dbReference type="PANTHER" id="PTHR23407">
    <property type="entry name" value="ATPASE INHIBITOR/5-FORMYLTETRAHYDROFOLATE CYCLO-LIGASE"/>
    <property type="match status" value="1"/>
</dbReference>
<keyword evidence="3 4" id="KW-0067">ATP-binding</keyword>
<organism evidence="5 6">
    <name type="scientific">Tractidigestivibacter montrealensis</name>
    <dbReference type="NCBI Taxonomy" id="2972466"/>
    <lineage>
        <taxon>Bacteria</taxon>
        <taxon>Bacillati</taxon>
        <taxon>Actinomycetota</taxon>
        <taxon>Coriobacteriia</taxon>
        <taxon>Coriobacteriales</taxon>
        <taxon>Atopobiaceae</taxon>
        <taxon>Tractidigestivibacter</taxon>
    </lineage>
</organism>
<dbReference type="GO" id="GO:0030272">
    <property type="term" value="F:5-formyltetrahydrofolate cyclo-ligase activity"/>
    <property type="evidence" value="ECO:0007669"/>
    <property type="project" value="UniProtKB-EC"/>
</dbReference>
<dbReference type="PANTHER" id="PTHR23407:SF1">
    <property type="entry name" value="5-FORMYLTETRAHYDROFOLATE CYCLO-LIGASE"/>
    <property type="match status" value="1"/>
</dbReference>
<keyword evidence="5" id="KW-0436">Ligase</keyword>
<evidence type="ECO:0000313" key="6">
    <source>
        <dbReference type="Proteomes" id="UP001204320"/>
    </source>
</evidence>
<dbReference type="RefSeq" id="WP_258499277.1">
    <property type="nucleotide sequence ID" value="NZ_JANSKA010000005.1"/>
</dbReference>
<keyword evidence="2 4" id="KW-0547">Nucleotide-binding</keyword>
<keyword evidence="6" id="KW-1185">Reference proteome</keyword>
<dbReference type="EC" id="6.3.3.2" evidence="4"/>
<evidence type="ECO:0000256" key="2">
    <source>
        <dbReference type="ARBA" id="ARBA00022741"/>
    </source>
</evidence>
<dbReference type="SUPFAM" id="SSF100950">
    <property type="entry name" value="NagB/RpiA/CoA transferase-like"/>
    <property type="match status" value="1"/>
</dbReference>
<comment type="caution">
    <text evidence="5">The sequence shown here is derived from an EMBL/GenBank/DDBJ whole genome shotgun (WGS) entry which is preliminary data.</text>
</comment>
<reference evidence="5 6" key="1">
    <citation type="submission" date="2022-08" db="EMBL/GenBank/DDBJ databases">
        <title>Tractidigestivibacter montrealensis type strain KD21.</title>
        <authorList>
            <person name="Diop K."/>
            <person name="Richard C."/>
            <person name="Routy B."/>
        </authorList>
    </citation>
    <scope>NUCLEOTIDE SEQUENCE [LARGE SCALE GENOMIC DNA]</scope>
    <source>
        <strain evidence="5 6">KD21</strain>
    </source>
</reference>
<evidence type="ECO:0000256" key="3">
    <source>
        <dbReference type="ARBA" id="ARBA00022840"/>
    </source>
</evidence>
<evidence type="ECO:0000256" key="1">
    <source>
        <dbReference type="ARBA" id="ARBA00010638"/>
    </source>
</evidence>
<dbReference type="NCBIfam" id="TIGR02727">
    <property type="entry name" value="MTHFS_bact"/>
    <property type="match status" value="1"/>
</dbReference>
<dbReference type="PIRSF" id="PIRSF006806">
    <property type="entry name" value="FTHF_cligase"/>
    <property type="match status" value="1"/>
</dbReference>
<sequence>MTETMSDEKKRALRTKYRVIRKEMGAEERARVDRLIARRLEVLPEWEKADLVLAYLSFGSEVDTHGLIEAAWSTGKRVAIPYCLPGTRDMVWYRVMSYDDLAKSSFGVLEPNPETFEQVNPESGLAPLAIVPGLAFDSLGYRLGYGGGFYDTFLSGFSGKSVGLCREGQMVESLSDLGVIDAHDLPADVVVTETRVLRPPFFSGFC</sequence>
<keyword evidence="4" id="KW-0460">Magnesium</keyword>
<gene>
    <name evidence="5" type="ORF">NVS32_07565</name>
</gene>
<comment type="cofactor">
    <cofactor evidence="4">
        <name>Mg(2+)</name>
        <dbReference type="ChEBI" id="CHEBI:18420"/>
    </cofactor>
</comment>
<evidence type="ECO:0000313" key="5">
    <source>
        <dbReference type="EMBL" id="MCR9036801.1"/>
    </source>
</evidence>
<dbReference type="Pfam" id="PF01812">
    <property type="entry name" value="5-FTHF_cyc-lig"/>
    <property type="match status" value="1"/>
</dbReference>
<keyword evidence="4" id="KW-0479">Metal-binding</keyword>
<dbReference type="EMBL" id="JANSKA010000005">
    <property type="protein sequence ID" value="MCR9036801.1"/>
    <property type="molecule type" value="Genomic_DNA"/>
</dbReference>